<gene>
    <name evidence="2" type="ORF">RFI_09472</name>
</gene>
<accession>X6NQL7</accession>
<feature type="region of interest" description="Disordered" evidence="1">
    <location>
        <begin position="147"/>
        <end position="184"/>
    </location>
</feature>
<proteinExistence type="predicted"/>
<evidence type="ECO:0000313" key="2">
    <source>
        <dbReference type="EMBL" id="ETO27657.1"/>
    </source>
</evidence>
<evidence type="ECO:0000256" key="1">
    <source>
        <dbReference type="SAM" id="MobiDB-lite"/>
    </source>
</evidence>
<reference evidence="2 3" key="1">
    <citation type="journal article" date="2013" name="Curr. Biol.">
        <title>The Genome of the Foraminiferan Reticulomyxa filosa.</title>
        <authorList>
            <person name="Glockner G."/>
            <person name="Hulsmann N."/>
            <person name="Schleicher M."/>
            <person name="Noegel A.A."/>
            <person name="Eichinger L."/>
            <person name="Gallinger C."/>
            <person name="Pawlowski J."/>
            <person name="Sierra R."/>
            <person name="Euteneuer U."/>
            <person name="Pillet L."/>
            <person name="Moustafa A."/>
            <person name="Platzer M."/>
            <person name="Groth M."/>
            <person name="Szafranski K."/>
            <person name="Schliwa M."/>
        </authorList>
    </citation>
    <scope>NUCLEOTIDE SEQUENCE [LARGE SCALE GENOMIC DNA]</scope>
</reference>
<evidence type="ECO:0000313" key="3">
    <source>
        <dbReference type="Proteomes" id="UP000023152"/>
    </source>
</evidence>
<organism evidence="2 3">
    <name type="scientific">Reticulomyxa filosa</name>
    <dbReference type="NCBI Taxonomy" id="46433"/>
    <lineage>
        <taxon>Eukaryota</taxon>
        <taxon>Sar</taxon>
        <taxon>Rhizaria</taxon>
        <taxon>Retaria</taxon>
        <taxon>Foraminifera</taxon>
        <taxon>Monothalamids</taxon>
        <taxon>Reticulomyxidae</taxon>
        <taxon>Reticulomyxa</taxon>
    </lineage>
</organism>
<sequence>MQVDPQPSHMSKWRKWRTYKHPELNQYVSDQILLNNNLTRVCENIERSEKGVNGLNVADSIWLCEYLLENGGRALIRRFNHHVLEEKRCVKNPHFYVSSTSLFTLYKRYCVFLMLGRKTIEPLQLQKWWKSVQDSFSWMNERTSVSKKEKDTSVSTQKTSPQKRRKKVKKPSFLNSQSKTRTASQKLQAIRDVVTYARSMDDLSQSLQVTPHTIRTWMTCLSQIITKYHQEIDVETKYLNDLKQLDAQSHDGVMNVTAVGNDSTQDKLLLRKPLLDSERKELVSVVEHYLKRRRKRQKRKRDKEIAILNEEMSHWVLSSDESTELPSDFDR</sequence>
<dbReference type="AlphaFoldDB" id="X6NQL7"/>
<dbReference type="Proteomes" id="UP000023152">
    <property type="component" value="Unassembled WGS sequence"/>
</dbReference>
<comment type="caution">
    <text evidence="2">The sequence shown here is derived from an EMBL/GenBank/DDBJ whole genome shotgun (WGS) entry which is preliminary data.</text>
</comment>
<name>X6NQL7_RETFI</name>
<feature type="compositionally biased region" description="Polar residues" evidence="1">
    <location>
        <begin position="173"/>
        <end position="184"/>
    </location>
</feature>
<feature type="compositionally biased region" description="Basic residues" evidence="1">
    <location>
        <begin position="161"/>
        <end position="170"/>
    </location>
</feature>
<dbReference type="EMBL" id="ASPP01007117">
    <property type="protein sequence ID" value="ETO27657.1"/>
    <property type="molecule type" value="Genomic_DNA"/>
</dbReference>
<protein>
    <submittedName>
        <fullName evidence="2">Uncharacterized protein</fullName>
    </submittedName>
</protein>
<keyword evidence="3" id="KW-1185">Reference proteome</keyword>